<comment type="caution">
    <text evidence="1">The sequence shown here is derived from an EMBL/GenBank/DDBJ whole genome shotgun (WGS) entry which is preliminary data.</text>
</comment>
<protein>
    <submittedName>
        <fullName evidence="1">Uncharacterized protein</fullName>
    </submittedName>
</protein>
<dbReference type="Proteomes" id="UP000249239">
    <property type="component" value="Unassembled WGS sequence"/>
</dbReference>
<reference evidence="1 2" key="1">
    <citation type="submission" date="2018-06" db="EMBL/GenBank/DDBJ databases">
        <title>Genomic Encyclopedia of Archaeal and Bacterial Type Strains, Phase II (KMG-II): from individual species to whole genera.</title>
        <authorList>
            <person name="Goeker M."/>
        </authorList>
    </citation>
    <scope>NUCLEOTIDE SEQUENCE [LARGE SCALE GENOMIC DNA]</scope>
    <source>
        <strain evidence="1 2">DSM 6779</strain>
    </source>
</reference>
<keyword evidence="2" id="KW-1185">Reference proteome</keyword>
<sequence length="107" mass="12501">MAHLHLGLLAYWLVNTIRHQLKPHGINSGWREIVRTMNTQKAVTTLAQNQQDQVIMIRRCSEPNQNVRKLYDALKYKYAPFTKRKSVVHKSELENEQFIEIQAMALG</sequence>
<dbReference type="AlphaFoldDB" id="A0A2W7N1T9"/>
<gene>
    <name evidence="1" type="ORF">LX69_02939</name>
</gene>
<name>A0A2W7N1T9_9BACT</name>
<proteinExistence type="predicted"/>
<organism evidence="1 2">
    <name type="scientific">Breznakibacter xylanolyticus</name>
    <dbReference type="NCBI Taxonomy" id="990"/>
    <lineage>
        <taxon>Bacteria</taxon>
        <taxon>Pseudomonadati</taxon>
        <taxon>Bacteroidota</taxon>
        <taxon>Bacteroidia</taxon>
        <taxon>Marinilabiliales</taxon>
        <taxon>Marinilabiliaceae</taxon>
        <taxon>Breznakibacter</taxon>
    </lineage>
</organism>
<evidence type="ECO:0000313" key="1">
    <source>
        <dbReference type="EMBL" id="PZX12347.1"/>
    </source>
</evidence>
<dbReference type="EMBL" id="QKZK01000032">
    <property type="protein sequence ID" value="PZX12347.1"/>
    <property type="molecule type" value="Genomic_DNA"/>
</dbReference>
<evidence type="ECO:0000313" key="2">
    <source>
        <dbReference type="Proteomes" id="UP000249239"/>
    </source>
</evidence>
<accession>A0A2W7N1T9</accession>